<dbReference type="InterPro" id="IPR000073">
    <property type="entry name" value="AB_hydrolase_1"/>
</dbReference>
<feature type="domain" description="AB hydrolase-1" evidence="2">
    <location>
        <begin position="43"/>
        <end position="284"/>
    </location>
</feature>
<dbReference type="SUPFAM" id="SSF53474">
    <property type="entry name" value="alpha/beta-Hydrolases"/>
    <property type="match status" value="1"/>
</dbReference>
<evidence type="ECO:0000313" key="4">
    <source>
        <dbReference type="Proteomes" id="UP000004705"/>
    </source>
</evidence>
<evidence type="ECO:0000313" key="3">
    <source>
        <dbReference type="EMBL" id="EHY90360.1"/>
    </source>
</evidence>
<protein>
    <submittedName>
        <fullName evidence="3">Hydrolase or acyltransferase of alpha/beta superfamily</fullName>
    </submittedName>
</protein>
<dbReference type="AlphaFoldDB" id="H8G7J7"/>
<dbReference type="Proteomes" id="UP000004705">
    <property type="component" value="Chromosome"/>
</dbReference>
<keyword evidence="3" id="KW-0808">Transferase</keyword>
<dbReference type="InterPro" id="IPR050266">
    <property type="entry name" value="AB_hydrolase_sf"/>
</dbReference>
<gene>
    <name evidence="3" type="ORF">SacazDRAFT_03487</name>
</gene>
<keyword evidence="4" id="KW-1185">Reference proteome</keyword>
<dbReference type="EMBL" id="CM001466">
    <property type="protein sequence ID" value="EHY90360.1"/>
    <property type="molecule type" value="Genomic_DNA"/>
</dbReference>
<dbReference type="GO" id="GO:0016020">
    <property type="term" value="C:membrane"/>
    <property type="evidence" value="ECO:0007669"/>
    <property type="project" value="TreeGrafter"/>
</dbReference>
<dbReference type="Gene3D" id="3.40.50.1820">
    <property type="entry name" value="alpha/beta hydrolase"/>
    <property type="match status" value="1"/>
</dbReference>
<keyword evidence="3" id="KW-0012">Acyltransferase</keyword>
<dbReference type="HOGENOM" id="CLU_020336_23_0_11"/>
<feature type="region of interest" description="Disordered" evidence="1">
    <location>
        <begin position="1"/>
        <end position="35"/>
    </location>
</feature>
<feature type="compositionally biased region" description="Polar residues" evidence="1">
    <location>
        <begin position="1"/>
        <end position="10"/>
    </location>
</feature>
<proteinExistence type="predicted"/>
<dbReference type="Pfam" id="PF12697">
    <property type="entry name" value="Abhydrolase_6"/>
    <property type="match status" value="1"/>
</dbReference>
<evidence type="ECO:0000256" key="1">
    <source>
        <dbReference type="SAM" id="MobiDB-lite"/>
    </source>
</evidence>
<dbReference type="PANTHER" id="PTHR43798:SF33">
    <property type="entry name" value="HYDROLASE, PUTATIVE (AFU_ORTHOLOGUE AFUA_2G14860)-RELATED"/>
    <property type="match status" value="1"/>
</dbReference>
<dbReference type="GO" id="GO:0016746">
    <property type="term" value="F:acyltransferase activity"/>
    <property type="evidence" value="ECO:0007669"/>
    <property type="project" value="UniProtKB-KW"/>
</dbReference>
<dbReference type="GO" id="GO:0016787">
    <property type="term" value="F:hydrolase activity"/>
    <property type="evidence" value="ECO:0007669"/>
    <property type="project" value="UniProtKB-KW"/>
</dbReference>
<keyword evidence="3" id="KW-0378">Hydrolase</keyword>
<organism evidence="3 4">
    <name type="scientific">Saccharomonospora azurea NA-128</name>
    <dbReference type="NCBI Taxonomy" id="882081"/>
    <lineage>
        <taxon>Bacteria</taxon>
        <taxon>Bacillati</taxon>
        <taxon>Actinomycetota</taxon>
        <taxon>Actinomycetes</taxon>
        <taxon>Pseudonocardiales</taxon>
        <taxon>Pseudonocardiaceae</taxon>
        <taxon>Saccharomonospora</taxon>
    </lineage>
</organism>
<evidence type="ECO:0000259" key="2">
    <source>
        <dbReference type="Pfam" id="PF12697"/>
    </source>
</evidence>
<dbReference type="OrthoDB" id="3211023at2"/>
<reference evidence="3 4" key="1">
    <citation type="journal article" date="2012" name="Stand. Genomic Sci.">
        <title>Genome sequence of the soil bacterium Saccharomonospora azurea type strain (NA-128(T)).</title>
        <authorList>
            <person name="Klenk H.P."/>
            <person name="Held B."/>
            <person name="Lucas S."/>
            <person name="Lapidus A."/>
            <person name="Copeland A."/>
            <person name="Hammon N."/>
            <person name="Pitluck S."/>
            <person name="Goodwin L.A."/>
            <person name="Han C."/>
            <person name="Tapia R."/>
            <person name="Brambilla E.M."/>
            <person name="Potter G."/>
            <person name="Land M."/>
            <person name="Ivanova N."/>
            <person name="Rohde M."/>
            <person name="Goker M."/>
            <person name="Detter J.C."/>
            <person name="Kyrpides N.C."/>
            <person name="Woyke T."/>
        </authorList>
    </citation>
    <scope>NUCLEOTIDE SEQUENCE [LARGE SCALE GENOMIC DNA]</scope>
    <source>
        <strain evidence="3 4">NA-128</strain>
    </source>
</reference>
<dbReference type="PANTHER" id="PTHR43798">
    <property type="entry name" value="MONOACYLGLYCEROL LIPASE"/>
    <property type="match status" value="1"/>
</dbReference>
<name>H8G7J7_9PSEU</name>
<dbReference type="InterPro" id="IPR029058">
    <property type="entry name" value="AB_hydrolase_fold"/>
</dbReference>
<sequence>MSQPRPSSALSPHGATRVELDGPHGPVAALQGPRPGDTVGSALLVPGYTGSKEDFAPLLDGIAAAGILPVAVDLPGQFESPGPHDESAYRPAELGKVVADLATSFAADGPVVLLGHSYGGHVARGAVLAGAPVAGLTLLCSGPAALPPGPRRRALDAGEVLLRQGGVGAAYAVRQQLTAALGDGSVDRAPDALSEFLRTRFVATSAACLLGMAHGLRHEPDLVDDLAAALRAGATPGLVVTGAHDDAWSVPSQQDMARRLGAEFVVVPDAAHSPNTENPAALLAALLPRWRRWLGRDAG</sequence>
<accession>H8G7J7</accession>
<dbReference type="RefSeq" id="WP_005443709.1">
    <property type="nucleotide sequence ID" value="NZ_CM001466.1"/>
</dbReference>